<protein>
    <submittedName>
        <fullName evidence="1">Uncharacterized protein</fullName>
    </submittedName>
</protein>
<sequence>MPVQPDLEAVRRKQAQLEAAYSAWIAEKAKYEILAFADQDDIVCHYPDGHTEVVYAAEKS</sequence>
<dbReference type="AlphaFoldDB" id="A0A378UHH7"/>
<dbReference type="EMBL" id="UGQS01000001">
    <property type="protein sequence ID" value="STZ75932.1"/>
    <property type="molecule type" value="Genomic_DNA"/>
</dbReference>
<keyword evidence="2" id="KW-1185">Reference proteome</keyword>
<evidence type="ECO:0000313" key="1">
    <source>
        <dbReference type="EMBL" id="STZ75932.1"/>
    </source>
</evidence>
<dbReference type="Proteomes" id="UP000254651">
    <property type="component" value="Unassembled WGS sequence"/>
</dbReference>
<reference evidence="1 2" key="1">
    <citation type="submission" date="2018-06" db="EMBL/GenBank/DDBJ databases">
        <authorList>
            <consortium name="Pathogen Informatics"/>
            <person name="Doyle S."/>
        </authorList>
    </citation>
    <scope>NUCLEOTIDE SEQUENCE [LARGE SCALE GENOMIC DNA]</scope>
    <source>
        <strain evidence="1 2">NCTC10295</strain>
    </source>
</reference>
<accession>A0A378UHH7</accession>
<organism evidence="1 2">
    <name type="scientific">Bergeriella denitrificans</name>
    <name type="common">Neisseria denitrificans</name>
    <dbReference type="NCBI Taxonomy" id="494"/>
    <lineage>
        <taxon>Bacteria</taxon>
        <taxon>Pseudomonadati</taxon>
        <taxon>Pseudomonadota</taxon>
        <taxon>Betaproteobacteria</taxon>
        <taxon>Neisseriales</taxon>
        <taxon>Neisseriaceae</taxon>
        <taxon>Bergeriella</taxon>
    </lineage>
</organism>
<name>A0A378UHH7_BERDE</name>
<gene>
    <name evidence="1" type="ORF">NCTC10295_00686</name>
</gene>
<evidence type="ECO:0000313" key="2">
    <source>
        <dbReference type="Proteomes" id="UP000254651"/>
    </source>
</evidence>
<dbReference type="RefSeq" id="WP_066078034.1">
    <property type="nucleotide sequence ID" value="NZ_CP181246.1"/>
</dbReference>
<proteinExistence type="predicted"/>